<dbReference type="OrthoDB" id="1919336at2759"/>
<dbReference type="PANTHER" id="PTHR34682">
    <property type="entry name" value="AT HOOK MOTIF-CONTAINING PROTEIN"/>
    <property type="match status" value="1"/>
</dbReference>
<reference evidence="2" key="1">
    <citation type="submission" date="2018-05" db="EMBL/GenBank/DDBJ databases">
        <title>Draft genome of Mucuna pruriens seed.</title>
        <authorList>
            <person name="Nnadi N.E."/>
            <person name="Vos R."/>
            <person name="Hasami M.H."/>
            <person name="Devisetty U.K."/>
            <person name="Aguiy J.C."/>
        </authorList>
    </citation>
    <scope>NUCLEOTIDE SEQUENCE [LARGE SCALE GENOMIC DNA]</scope>
    <source>
        <strain evidence="2">JCA_2017</strain>
    </source>
</reference>
<evidence type="ECO:0000313" key="2">
    <source>
        <dbReference type="EMBL" id="RDX88650.1"/>
    </source>
</evidence>
<sequence length="470" mass="50667">MEEFLFQGLFICFSSSLTSSTSLYLAFWKMNQQNQGTGPPSNVPIKRKRGRPRKEGSVVQGENVPVMLSSDNALNSNQAAGTSTTEDEMVGKAVTGVIEGTFNAGYLLNVKVADTDAFLRGLVFLPGQVAPVTVENDVAPHVKMIKRKEIPIPVLNPQAEIHVSAPSSVQCNKQSFEPELQVPMYGKQVLPTEIHSGSGISGLFENQSSSTLIPISISSGGIPQGTSEAGHVNQSASLMSGLDHDKTVKQGETLHELDASTRVKESSAGGETKDSKTASELINLIPIENTNKELRTEQQAAPYVHQLNEVIHEQPNISNIELNLIPLCAEPQALPSEQISKTVNYFVQKQELPKIDALEDTNIKPAIGTLSNVDTSNSNRRQSSDVINIPVVGSSHALETSQPESMPSGQIGKSVPSESKFSFEGHDFWGKSDPQNCSSFVVIDKVDFNQPTESLANSMESEKQIGPGTS</sequence>
<feature type="region of interest" description="Disordered" evidence="1">
    <location>
        <begin position="253"/>
        <end position="277"/>
    </location>
</feature>
<feature type="region of interest" description="Disordered" evidence="1">
    <location>
        <begin position="35"/>
        <end position="62"/>
    </location>
</feature>
<feature type="compositionally biased region" description="Polar residues" evidence="1">
    <location>
        <begin position="397"/>
        <end position="408"/>
    </location>
</feature>
<dbReference type="InterPro" id="IPR045881">
    <property type="entry name" value="MNM1-like"/>
</dbReference>
<feature type="non-terminal residue" evidence="2">
    <location>
        <position position="1"/>
    </location>
</feature>
<proteinExistence type="predicted"/>
<name>A0A371GDN1_MUCPR</name>
<feature type="region of interest" description="Disordered" evidence="1">
    <location>
        <begin position="396"/>
        <end position="417"/>
    </location>
</feature>
<protein>
    <recommendedName>
        <fullName evidence="4">AT hook motif-containing protein</fullName>
    </recommendedName>
</protein>
<keyword evidence="3" id="KW-1185">Reference proteome</keyword>
<dbReference type="Proteomes" id="UP000257109">
    <property type="component" value="Unassembled WGS sequence"/>
</dbReference>
<evidence type="ECO:0008006" key="4">
    <source>
        <dbReference type="Google" id="ProtNLM"/>
    </source>
</evidence>
<dbReference type="EMBL" id="QJKJ01005881">
    <property type="protein sequence ID" value="RDX88650.1"/>
    <property type="molecule type" value="Genomic_DNA"/>
</dbReference>
<evidence type="ECO:0000313" key="3">
    <source>
        <dbReference type="Proteomes" id="UP000257109"/>
    </source>
</evidence>
<gene>
    <name evidence="2" type="ORF">CR513_29731</name>
</gene>
<organism evidence="2 3">
    <name type="scientific">Mucuna pruriens</name>
    <name type="common">Velvet bean</name>
    <name type="synonym">Dolichos pruriens</name>
    <dbReference type="NCBI Taxonomy" id="157652"/>
    <lineage>
        <taxon>Eukaryota</taxon>
        <taxon>Viridiplantae</taxon>
        <taxon>Streptophyta</taxon>
        <taxon>Embryophyta</taxon>
        <taxon>Tracheophyta</taxon>
        <taxon>Spermatophyta</taxon>
        <taxon>Magnoliopsida</taxon>
        <taxon>eudicotyledons</taxon>
        <taxon>Gunneridae</taxon>
        <taxon>Pentapetalae</taxon>
        <taxon>rosids</taxon>
        <taxon>fabids</taxon>
        <taxon>Fabales</taxon>
        <taxon>Fabaceae</taxon>
        <taxon>Papilionoideae</taxon>
        <taxon>50 kb inversion clade</taxon>
        <taxon>NPAAA clade</taxon>
        <taxon>indigoferoid/millettioid clade</taxon>
        <taxon>Phaseoleae</taxon>
        <taxon>Mucuna</taxon>
    </lineage>
</organism>
<comment type="caution">
    <text evidence="2">The sequence shown here is derived from an EMBL/GenBank/DDBJ whole genome shotgun (WGS) entry which is preliminary data.</text>
</comment>
<dbReference type="STRING" id="157652.A0A371GDN1"/>
<accession>A0A371GDN1</accession>
<evidence type="ECO:0000256" key="1">
    <source>
        <dbReference type="SAM" id="MobiDB-lite"/>
    </source>
</evidence>
<dbReference type="PANTHER" id="PTHR34682:SF11">
    <property type="entry name" value="AT HOOK MOTIF PROTEIN"/>
    <property type="match status" value="1"/>
</dbReference>
<dbReference type="AlphaFoldDB" id="A0A371GDN1"/>